<dbReference type="EMBL" id="PSNX01000005">
    <property type="protein sequence ID" value="PPE66845.1"/>
    <property type="molecule type" value="Genomic_DNA"/>
</dbReference>
<dbReference type="Proteomes" id="UP000238605">
    <property type="component" value="Unassembled WGS sequence"/>
</dbReference>
<evidence type="ECO:0000313" key="2">
    <source>
        <dbReference type="Proteomes" id="UP000238605"/>
    </source>
</evidence>
<name>A0A2S5SVQ8_9BURK</name>
<dbReference type="AlphaFoldDB" id="A0A2S5SVQ8"/>
<gene>
    <name evidence="1" type="ORF">C1704_07640</name>
</gene>
<protein>
    <submittedName>
        <fullName evidence="1">Uncharacterized protein</fullName>
    </submittedName>
</protein>
<organism evidence="1 2">
    <name type="scientific">Caldimonas caldifontis</name>
    <dbReference type="NCBI Taxonomy" id="1452508"/>
    <lineage>
        <taxon>Bacteria</taxon>
        <taxon>Pseudomonadati</taxon>
        <taxon>Pseudomonadota</taxon>
        <taxon>Betaproteobacteria</taxon>
        <taxon>Burkholderiales</taxon>
        <taxon>Sphaerotilaceae</taxon>
        <taxon>Caldimonas</taxon>
    </lineage>
</organism>
<reference evidence="1 2" key="1">
    <citation type="submission" date="2018-02" db="EMBL/GenBank/DDBJ databases">
        <title>Reclassifiation of [Polyangium] brachysporum DSM 7029 as Guopingzhaonella breviflexa gen. nov., sp. nov., a member of the family Comamonadaceae.</title>
        <authorList>
            <person name="Tang B."/>
        </authorList>
    </citation>
    <scope>NUCLEOTIDE SEQUENCE [LARGE SCALE GENOMIC DNA]</scope>
    <source>
        <strain evidence="1 2">BCRC 80649</strain>
    </source>
</reference>
<proteinExistence type="predicted"/>
<dbReference type="OrthoDB" id="9155388at2"/>
<dbReference type="RefSeq" id="WP_104302143.1">
    <property type="nucleotide sequence ID" value="NZ_PSNX01000005.1"/>
</dbReference>
<evidence type="ECO:0000313" key="1">
    <source>
        <dbReference type="EMBL" id="PPE66845.1"/>
    </source>
</evidence>
<keyword evidence="2" id="KW-1185">Reference proteome</keyword>
<accession>A0A2S5SVQ8</accession>
<sequence length="65" mass="7228">MSESAKTPLYKESTIADEPILGPALFLPDGRIRPLTWFERVLVALRLTSAKDLEARHFKQAASSS</sequence>
<comment type="caution">
    <text evidence="1">The sequence shown here is derived from an EMBL/GenBank/DDBJ whole genome shotgun (WGS) entry which is preliminary data.</text>
</comment>